<gene>
    <name evidence="3" type="ORF">ACEG43_36250</name>
</gene>
<dbReference type="SUPFAM" id="SSF53743">
    <property type="entry name" value="FucI/AraA N-terminal and middle domains"/>
    <property type="match status" value="1"/>
</dbReference>
<dbReference type="InterPro" id="IPR005763">
    <property type="entry name" value="Fucose_isomerase"/>
</dbReference>
<keyword evidence="1" id="KW-0413">Isomerase</keyword>
<dbReference type="Proteomes" id="UP001571476">
    <property type="component" value="Unassembled WGS sequence"/>
</dbReference>
<keyword evidence="2" id="KW-0119">Carbohydrate metabolism</keyword>
<evidence type="ECO:0000313" key="4">
    <source>
        <dbReference type="Proteomes" id="UP001571476"/>
    </source>
</evidence>
<protein>
    <recommendedName>
        <fullName evidence="5">Fucose isomerase</fullName>
    </recommendedName>
</protein>
<accession>A0ABV4SSZ9</accession>
<evidence type="ECO:0000313" key="3">
    <source>
        <dbReference type="EMBL" id="MFA3841585.1"/>
    </source>
</evidence>
<dbReference type="PANTHER" id="PTHR37840:SF1">
    <property type="entry name" value="L-FUCOSE ISOMERASE"/>
    <property type="match status" value="1"/>
</dbReference>
<evidence type="ECO:0008006" key="5">
    <source>
        <dbReference type="Google" id="ProtNLM"/>
    </source>
</evidence>
<dbReference type="EMBL" id="JBGOSP010000026">
    <property type="protein sequence ID" value="MFA3841585.1"/>
    <property type="molecule type" value="Genomic_DNA"/>
</dbReference>
<sequence length="222" mass="24393">MRRAHAVDEKKGHGFIDSQRAGTEVFKQLPPDAPLIVVEGVWQYSHHVLAGLHSHRGPILVVNWSGEFPGLVGLLNLTGSLTKAGVPYAALWSEDFTDEWARDGLRTWLETGTLTHDTTHVRDLPALPADAETELGVALASVVEVPEEETRRRLDATTPEWPIMHAVLHGVTRDQFMARHKANHLNVAYAPDAATADKALRAKASLFEELGLRVHLCGDVSL</sequence>
<keyword evidence="4" id="KW-1185">Reference proteome</keyword>
<evidence type="ECO:0000256" key="1">
    <source>
        <dbReference type="ARBA" id="ARBA00023235"/>
    </source>
</evidence>
<dbReference type="InterPro" id="IPR009015">
    <property type="entry name" value="Fucose_isomerase_N/cen_sf"/>
</dbReference>
<organism evidence="3 4">
    <name type="scientific">Streptomyces aureus</name>
    <dbReference type="NCBI Taxonomy" id="193461"/>
    <lineage>
        <taxon>Bacteria</taxon>
        <taxon>Bacillati</taxon>
        <taxon>Actinomycetota</taxon>
        <taxon>Actinomycetes</taxon>
        <taxon>Kitasatosporales</taxon>
        <taxon>Streptomycetaceae</taxon>
        <taxon>Streptomyces</taxon>
    </lineage>
</organism>
<comment type="caution">
    <text evidence="3">The sequence shown here is derived from an EMBL/GenBank/DDBJ whole genome shotgun (WGS) entry which is preliminary data.</text>
</comment>
<reference evidence="3 4" key="1">
    <citation type="submission" date="2024-08" db="EMBL/GenBank/DDBJ databases">
        <title>Genome sequence of Streptomyces aureus CACIA-1.46HGO.</title>
        <authorList>
            <person name="Evangelista-Martinez Z."/>
        </authorList>
    </citation>
    <scope>NUCLEOTIDE SEQUENCE [LARGE SCALE GENOMIC DNA]</scope>
    <source>
        <strain evidence="3 4">CACIA-1.46HGO</strain>
    </source>
</reference>
<dbReference type="PANTHER" id="PTHR37840">
    <property type="entry name" value="L-FUCOSE ISOMERASE"/>
    <property type="match status" value="1"/>
</dbReference>
<proteinExistence type="predicted"/>
<dbReference type="RefSeq" id="WP_372565767.1">
    <property type="nucleotide sequence ID" value="NZ_JBGOSP010000026.1"/>
</dbReference>
<name>A0ABV4SSZ9_9ACTN</name>
<evidence type="ECO:0000256" key="2">
    <source>
        <dbReference type="ARBA" id="ARBA00023277"/>
    </source>
</evidence>